<keyword evidence="3" id="KW-1185">Reference proteome</keyword>
<feature type="compositionally biased region" description="Acidic residues" evidence="1">
    <location>
        <begin position="20"/>
        <end position="33"/>
    </location>
</feature>
<feature type="compositionally biased region" description="Basic and acidic residues" evidence="1">
    <location>
        <begin position="43"/>
        <end position="53"/>
    </location>
</feature>
<evidence type="ECO:0000256" key="1">
    <source>
        <dbReference type="SAM" id="MobiDB-lite"/>
    </source>
</evidence>
<organism evidence="2 3">
    <name type="scientific">Actinidia rufa</name>
    <dbReference type="NCBI Taxonomy" id="165716"/>
    <lineage>
        <taxon>Eukaryota</taxon>
        <taxon>Viridiplantae</taxon>
        <taxon>Streptophyta</taxon>
        <taxon>Embryophyta</taxon>
        <taxon>Tracheophyta</taxon>
        <taxon>Spermatophyta</taxon>
        <taxon>Magnoliopsida</taxon>
        <taxon>eudicotyledons</taxon>
        <taxon>Gunneridae</taxon>
        <taxon>Pentapetalae</taxon>
        <taxon>asterids</taxon>
        <taxon>Ericales</taxon>
        <taxon>Actinidiaceae</taxon>
        <taxon>Actinidia</taxon>
    </lineage>
</organism>
<dbReference type="EMBL" id="BJWL01000229">
    <property type="protein sequence ID" value="GFS35458.1"/>
    <property type="molecule type" value="Genomic_DNA"/>
</dbReference>
<feature type="region of interest" description="Disordered" evidence="1">
    <location>
        <begin position="1"/>
        <end position="53"/>
    </location>
</feature>
<reference evidence="3" key="1">
    <citation type="submission" date="2019-07" db="EMBL/GenBank/DDBJ databases">
        <title>De Novo Assembly of kiwifruit Actinidia rufa.</title>
        <authorList>
            <person name="Sugita-Konishi S."/>
            <person name="Sato K."/>
            <person name="Mori E."/>
            <person name="Abe Y."/>
            <person name="Kisaki G."/>
            <person name="Hamano K."/>
            <person name="Suezawa K."/>
            <person name="Otani M."/>
            <person name="Fukuda T."/>
            <person name="Manabe T."/>
            <person name="Gomi K."/>
            <person name="Tabuchi M."/>
            <person name="Akimitsu K."/>
            <person name="Kataoka I."/>
        </authorList>
    </citation>
    <scope>NUCLEOTIDE SEQUENCE [LARGE SCALE GENOMIC DNA]</scope>
    <source>
        <strain evidence="3">cv. Fuchu</strain>
    </source>
</reference>
<evidence type="ECO:0000313" key="3">
    <source>
        <dbReference type="Proteomes" id="UP000585474"/>
    </source>
</evidence>
<comment type="caution">
    <text evidence="2">The sequence shown here is derived from an EMBL/GenBank/DDBJ whole genome shotgun (WGS) entry which is preliminary data.</text>
</comment>
<proteinExistence type="predicted"/>
<accession>A0A7J0DIS4</accession>
<gene>
    <name evidence="2" type="ORF">Acr_00g0039920</name>
</gene>
<protein>
    <submittedName>
        <fullName evidence="2">Uncharacterized protein</fullName>
    </submittedName>
</protein>
<sequence>MELKVSSPKAECLSPSDCVSDSEEKDVSDDDDDDRNHKHRRREIGSESMERDSLEQTCLPSLKNDALALPHFPEFQTRFINRYLLILALVGVEEGNLVLGANMTLGKGLPNVSDSQSPSWSAFGLIPGIPNGGMDTLHSPGMQRSLRTSLAPSLNIVLPPLPPVLSSMESPLNLSGIFYLLQLKRFEMLRYMSIHLLLGDLSGRRTHEWWGSCRFANLLVYLSTALSSVEPSND</sequence>
<dbReference type="AlphaFoldDB" id="A0A7J0DIS4"/>
<dbReference type="Proteomes" id="UP000585474">
    <property type="component" value="Unassembled WGS sequence"/>
</dbReference>
<name>A0A7J0DIS4_9ERIC</name>
<evidence type="ECO:0000313" key="2">
    <source>
        <dbReference type="EMBL" id="GFS35458.1"/>
    </source>
</evidence>